<protein>
    <recommendedName>
        <fullName evidence="1">TonB C-terminal domain-containing protein</fullName>
    </recommendedName>
</protein>
<evidence type="ECO:0000313" key="3">
    <source>
        <dbReference type="Proteomes" id="UP000199420"/>
    </source>
</evidence>
<keyword evidence="3" id="KW-1185">Reference proteome</keyword>
<proteinExistence type="predicted"/>
<dbReference type="Proteomes" id="UP000199420">
    <property type="component" value="Unassembled WGS sequence"/>
</dbReference>
<name>A0A1H6ZP58_9GAMM</name>
<reference evidence="2 3" key="1">
    <citation type="submission" date="2016-10" db="EMBL/GenBank/DDBJ databases">
        <authorList>
            <person name="de Groot N.N."/>
        </authorList>
    </citation>
    <scope>NUCLEOTIDE SEQUENCE [LARGE SCALE GENOMIC DNA]</scope>
    <source>
        <strain evidence="2 3">DSM 26515</strain>
    </source>
</reference>
<dbReference type="AlphaFoldDB" id="A0A1H6ZP58"/>
<feature type="domain" description="TonB C-terminal" evidence="1">
    <location>
        <begin position="1"/>
        <end position="64"/>
    </location>
</feature>
<evidence type="ECO:0000313" key="2">
    <source>
        <dbReference type="EMBL" id="SEJ51390.1"/>
    </source>
</evidence>
<organism evidence="2 3">
    <name type="scientific">Frateuria terrea</name>
    <dbReference type="NCBI Taxonomy" id="529704"/>
    <lineage>
        <taxon>Bacteria</taxon>
        <taxon>Pseudomonadati</taxon>
        <taxon>Pseudomonadota</taxon>
        <taxon>Gammaproteobacteria</taxon>
        <taxon>Lysobacterales</taxon>
        <taxon>Rhodanobacteraceae</taxon>
        <taxon>Frateuria</taxon>
    </lineage>
</organism>
<dbReference type="GO" id="GO:0055085">
    <property type="term" value="P:transmembrane transport"/>
    <property type="evidence" value="ECO:0007669"/>
    <property type="project" value="InterPro"/>
</dbReference>
<sequence>MIVSYDLDGSGKAVEPLVIYANPRKLFDKIALRQLADTSFAPGVIRKSCAFVSTYTIRSTGTVELPIGLEPKVAGKHRQ</sequence>
<dbReference type="EMBL" id="FNYC01000010">
    <property type="protein sequence ID" value="SEJ51390.1"/>
    <property type="molecule type" value="Genomic_DNA"/>
</dbReference>
<evidence type="ECO:0000259" key="1">
    <source>
        <dbReference type="PROSITE" id="PS52015"/>
    </source>
</evidence>
<gene>
    <name evidence="2" type="ORF">SAMN04487997_0065</name>
</gene>
<dbReference type="InterPro" id="IPR037682">
    <property type="entry name" value="TonB_C"/>
</dbReference>
<accession>A0A1H6ZP58</accession>
<dbReference type="PROSITE" id="PS52015">
    <property type="entry name" value="TONB_CTD"/>
    <property type="match status" value="1"/>
</dbReference>